<evidence type="ECO:0000313" key="3">
    <source>
        <dbReference type="Proteomes" id="UP001595778"/>
    </source>
</evidence>
<dbReference type="InterPro" id="IPR006938">
    <property type="entry name" value="DUF624"/>
</dbReference>
<organism evidence="2 3">
    <name type="scientific">Arthrobacter sedimenti</name>
    <dbReference type="NCBI Taxonomy" id="2694931"/>
    <lineage>
        <taxon>Bacteria</taxon>
        <taxon>Bacillati</taxon>
        <taxon>Actinomycetota</taxon>
        <taxon>Actinomycetes</taxon>
        <taxon>Micrococcales</taxon>
        <taxon>Micrococcaceae</taxon>
        <taxon>Arthrobacter</taxon>
    </lineage>
</organism>
<keyword evidence="1" id="KW-0472">Membrane</keyword>
<feature type="transmembrane region" description="Helical" evidence="1">
    <location>
        <begin position="177"/>
        <end position="194"/>
    </location>
</feature>
<reference evidence="3" key="1">
    <citation type="journal article" date="2019" name="Int. J. Syst. Evol. Microbiol.">
        <title>The Global Catalogue of Microorganisms (GCM) 10K type strain sequencing project: providing services to taxonomists for standard genome sequencing and annotation.</title>
        <authorList>
            <consortium name="The Broad Institute Genomics Platform"/>
            <consortium name="The Broad Institute Genome Sequencing Center for Infectious Disease"/>
            <person name="Wu L."/>
            <person name="Ma J."/>
        </authorList>
    </citation>
    <scope>NUCLEOTIDE SEQUENCE [LARGE SCALE GENOMIC DNA]</scope>
    <source>
        <strain evidence="3">PJ61</strain>
    </source>
</reference>
<keyword evidence="1" id="KW-1133">Transmembrane helix</keyword>
<evidence type="ECO:0000256" key="1">
    <source>
        <dbReference type="SAM" id="Phobius"/>
    </source>
</evidence>
<feature type="transmembrane region" description="Helical" evidence="1">
    <location>
        <begin position="49"/>
        <end position="70"/>
    </location>
</feature>
<protein>
    <submittedName>
        <fullName evidence="2">DUF624 domain-containing protein</fullName>
    </submittedName>
</protein>
<dbReference type="Pfam" id="PF04854">
    <property type="entry name" value="DUF624"/>
    <property type="match status" value="1"/>
</dbReference>
<accession>A0ABV8WNS7</accession>
<feature type="transmembrane region" description="Helical" evidence="1">
    <location>
        <begin position="91"/>
        <end position="113"/>
    </location>
</feature>
<keyword evidence="1" id="KW-0812">Transmembrane</keyword>
<evidence type="ECO:0000313" key="2">
    <source>
        <dbReference type="EMBL" id="MFC4397714.1"/>
    </source>
</evidence>
<feature type="transmembrane region" description="Helical" evidence="1">
    <location>
        <begin position="200"/>
        <end position="219"/>
    </location>
</feature>
<dbReference type="Proteomes" id="UP001595778">
    <property type="component" value="Unassembled WGS sequence"/>
</dbReference>
<sequence length="233" mass="24384">MVQKKAEYGAGPLFRAAGTAAGVMMGSALLVLANVLLLVAVLAAPVLGAWAVVVALLPAGPALVACMYAFNRLLGGRDSGVYRDFVRSYRLNFLPALKVWTPCLAVLVVIGANLAGLPTALGPDNPVAPALRLVLLVLALVAATSAVHALLLLSRFSFRTRDLYKLALYSFGAQKRVSLGTAGILFVTATLLLLTTAYLLPFLSGAVVILLCLNARPLLKLVQDKFTTNGQGA</sequence>
<name>A0ABV8WNS7_9MICC</name>
<comment type="caution">
    <text evidence="2">The sequence shown here is derived from an EMBL/GenBank/DDBJ whole genome shotgun (WGS) entry which is preliminary data.</text>
</comment>
<keyword evidence="3" id="KW-1185">Reference proteome</keyword>
<dbReference type="EMBL" id="JBHSDQ010000008">
    <property type="protein sequence ID" value="MFC4397714.1"/>
    <property type="molecule type" value="Genomic_DNA"/>
</dbReference>
<feature type="transmembrane region" description="Helical" evidence="1">
    <location>
        <begin position="133"/>
        <end position="156"/>
    </location>
</feature>
<dbReference type="RefSeq" id="WP_376978993.1">
    <property type="nucleotide sequence ID" value="NZ_JBHSDQ010000008.1"/>
</dbReference>
<proteinExistence type="predicted"/>
<feature type="transmembrane region" description="Helical" evidence="1">
    <location>
        <begin position="21"/>
        <end position="43"/>
    </location>
</feature>
<gene>
    <name evidence="2" type="ORF">ACFO0G_16565</name>
</gene>